<evidence type="ECO:0000256" key="1">
    <source>
        <dbReference type="SAM" id="Phobius"/>
    </source>
</evidence>
<name>A0A2P2IGZ9_RHIMU</name>
<dbReference type="EMBL" id="GGEC01000016">
    <property type="protein sequence ID" value="MBW80499.1"/>
    <property type="molecule type" value="Transcribed_RNA"/>
</dbReference>
<protein>
    <submittedName>
        <fullName evidence="2">Uncharacterized protein</fullName>
    </submittedName>
</protein>
<evidence type="ECO:0000313" key="2">
    <source>
        <dbReference type="EMBL" id="MBW80499.1"/>
    </source>
</evidence>
<sequence>MSFLFIYFFGKRNFNLNCCVVENFDQLVRVRFLRDIFLAYPIIFLNGQMVLGVWMVLLKSVTLMFVQMICFIEWLNFRVLSLFAFRFCLPLFFSPE</sequence>
<dbReference type="AlphaFoldDB" id="A0A2P2IGZ9"/>
<organism evidence="2">
    <name type="scientific">Rhizophora mucronata</name>
    <name type="common">Asiatic mangrove</name>
    <dbReference type="NCBI Taxonomy" id="61149"/>
    <lineage>
        <taxon>Eukaryota</taxon>
        <taxon>Viridiplantae</taxon>
        <taxon>Streptophyta</taxon>
        <taxon>Embryophyta</taxon>
        <taxon>Tracheophyta</taxon>
        <taxon>Spermatophyta</taxon>
        <taxon>Magnoliopsida</taxon>
        <taxon>eudicotyledons</taxon>
        <taxon>Gunneridae</taxon>
        <taxon>Pentapetalae</taxon>
        <taxon>rosids</taxon>
        <taxon>fabids</taxon>
        <taxon>Malpighiales</taxon>
        <taxon>Rhizophoraceae</taxon>
        <taxon>Rhizophora</taxon>
    </lineage>
</organism>
<reference evidence="2" key="1">
    <citation type="submission" date="2018-02" db="EMBL/GenBank/DDBJ databases">
        <title>Rhizophora mucronata_Transcriptome.</title>
        <authorList>
            <person name="Meera S.P."/>
            <person name="Sreeshan A."/>
            <person name="Augustine A."/>
        </authorList>
    </citation>
    <scope>NUCLEOTIDE SEQUENCE</scope>
    <source>
        <tissue evidence="2">Leaf</tissue>
    </source>
</reference>
<feature type="transmembrane region" description="Helical" evidence="1">
    <location>
        <begin position="37"/>
        <end position="58"/>
    </location>
</feature>
<accession>A0A2P2IGZ9</accession>
<feature type="transmembrane region" description="Helical" evidence="1">
    <location>
        <begin position="70"/>
        <end position="93"/>
    </location>
</feature>
<keyword evidence="1" id="KW-0472">Membrane</keyword>
<keyword evidence="1" id="KW-1133">Transmembrane helix</keyword>
<proteinExistence type="predicted"/>
<keyword evidence="1" id="KW-0812">Transmembrane</keyword>